<reference evidence="1 2" key="1">
    <citation type="submission" date="2018-04" db="EMBL/GenBank/DDBJ databases">
        <title>Marixanthomonas spongiae HN-E44 sp. nov., isolated from a marine sponge.</title>
        <authorList>
            <person name="Luo L."/>
            <person name="Zhuang L."/>
        </authorList>
    </citation>
    <scope>NUCLEOTIDE SEQUENCE [LARGE SCALE GENOMIC DNA]</scope>
    <source>
        <strain evidence="1 2">HN-E44</strain>
    </source>
</reference>
<keyword evidence="2" id="KW-1185">Reference proteome</keyword>
<evidence type="ECO:0000313" key="2">
    <source>
        <dbReference type="Proteomes" id="UP000245962"/>
    </source>
</evidence>
<protein>
    <submittedName>
        <fullName evidence="1">Uncharacterized protein</fullName>
    </submittedName>
</protein>
<dbReference type="AlphaFoldDB" id="A0A2U0I416"/>
<organism evidence="1 2">
    <name type="scientific">Marixanthomonas spongiae</name>
    <dbReference type="NCBI Taxonomy" id="2174845"/>
    <lineage>
        <taxon>Bacteria</taxon>
        <taxon>Pseudomonadati</taxon>
        <taxon>Bacteroidota</taxon>
        <taxon>Flavobacteriia</taxon>
        <taxon>Flavobacteriales</taxon>
        <taxon>Flavobacteriaceae</taxon>
        <taxon>Marixanthomonas</taxon>
    </lineage>
</organism>
<dbReference type="Proteomes" id="UP000245962">
    <property type="component" value="Unassembled WGS sequence"/>
</dbReference>
<evidence type="ECO:0000313" key="1">
    <source>
        <dbReference type="EMBL" id="PVW15730.1"/>
    </source>
</evidence>
<sequence length="217" mass="24907">MNVAMVPNVSFLIVLSLLVLQVPPVTGQQLNNLGEGFFTPKTDVVETLYLYDIPNSRQNRQPKPVDSITFVKRYAAHVDAIGYAPDNFMPFKEKLDYGVFLIKVKRLGRDYHEIIINEETGKTAYVSALQGDFISWGQFFLNCHSVEFIDNNQKVFDNPMIKSAGRVVSPANFRVRYVMGDWMEVEILAGDYNTVKRKGWIRWRKDGKLLVNYNLFA</sequence>
<proteinExistence type="predicted"/>
<gene>
    <name evidence="1" type="ORF">DDV96_05535</name>
</gene>
<name>A0A2U0I416_9FLAO</name>
<comment type="caution">
    <text evidence="1">The sequence shown here is derived from an EMBL/GenBank/DDBJ whole genome shotgun (WGS) entry which is preliminary data.</text>
</comment>
<dbReference type="RefSeq" id="WP_116693752.1">
    <property type="nucleotide sequence ID" value="NZ_QEHR01000003.1"/>
</dbReference>
<dbReference type="EMBL" id="QEHR01000003">
    <property type="protein sequence ID" value="PVW15730.1"/>
    <property type="molecule type" value="Genomic_DNA"/>
</dbReference>
<accession>A0A2U0I416</accession>
<dbReference type="OrthoDB" id="1435846at2"/>